<feature type="chain" id="PRO_5022081937" description="exo-alpha-sialidase" evidence="4">
    <location>
        <begin position="23"/>
        <end position="407"/>
    </location>
</feature>
<evidence type="ECO:0000256" key="4">
    <source>
        <dbReference type="SAM" id="SignalP"/>
    </source>
</evidence>
<sequence>MQHKILYAAMLLAGVACKNSLVAPLDQSPQTNADAAGDVQIMAQVHNYQVLFDGGTNGYHSYRIPSIIRTNNGTLIAFCEGRMANNKDYGNINLVYKRSFDNGATWTGLGEVVGKGLGTWGNPTAVTDASTGRVWLFLSWNDQYHNQQGNDGYEKIDAWGDRRVYVTYSDDDGATWEDPVDMTSTLLPPGFTWDAMGPGIGIQTKHGPHPGRLIIPASRRNIYSDDHGATWHYQMLPDGSGEATIVELPNGTLMRNDRPGTAQFNIAKRRWISTGSIENGFSAWAPNNTLLDPRCEGSILRYTDSPSRIYFLNPASTERRCKMRIRISYDEGATWPISRRTHDWLSDEATCDNGKGGYSSLVKTADFMTGALIEINENVNANSTSNRSIEFHKFNLSWILNGATEPN</sequence>
<evidence type="ECO:0000256" key="3">
    <source>
        <dbReference type="ARBA" id="ARBA00012733"/>
    </source>
</evidence>
<dbReference type="SUPFAM" id="SSF50939">
    <property type="entry name" value="Sialidases"/>
    <property type="match status" value="1"/>
</dbReference>
<protein>
    <recommendedName>
        <fullName evidence="3">exo-alpha-sialidase</fullName>
        <ecNumber evidence="3">3.2.1.18</ecNumber>
    </recommendedName>
</protein>
<dbReference type="Gene3D" id="2.120.10.10">
    <property type="match status" value="1"/>
</dbReference>
<dbReference type="Pfam" id="PF13088">
    <property type="entry name" value="BNR_2"/>
    <property type="match status" value="1"/>
</dbReference>
<feature type="domain" description="Sialidase" evidence="5">
    <location>
        <begin position="73"/>
        <end position="366"/>
    </location>
</feature>
<dbReference type="GO" id="GO:0009313">
    <property type="term" value="P:oligosaccharide catabolic process"/>
    <property type="evidence" value="ECO:0007669"/>
    <property type="project" value="TreeGrafter"/>
</dbReference>
<dbReference type="GO" id="GO:0005737">
    <property type="term" value="C:cytoplasm"/>
    <property type="evidence" value="ECO:0007669"/>
    <property type="project" value="TreeGrafter"/>
</dbReference>
<dbReference type="EC" id="3.2.1.18" evidence="3"/>
<dbReference type="InterPro" id="IPR026856">
    <property type="entry name" value="Sialidase_fam"/>
</dbReference>
<evidence type="ECO:0000256" key="2">
    <source>
        <dbReference type="ARBA" id="ARBA00009348"/>
    </source>
</evidence>
<comment type="similarity">
    <text evidence="2">Belongs to the glycosyl hydrolase 33 family.</text>
</comment>
<dbReference type="InterPro" id="IPR011040">
    <property type="entry name" value="Sialidase"/>
</dbReference>
<feature type="signal peptide" evidence="4">
    <location>
        <begin position="1"/>
        <end position="22"/>
    </location>
</feature>
<accession>A0A562T0H2</accession>
<dbReference type="EMBL" id="VLLG01000004">
    <property type="protein sequence ID" value="TWI87035.1"/>
    <property type="molecule type" value="Genomic_DNA"/>
</dbReference>
<reference evidence="6 7" key="1">
    <citation type="journal article" date="2013" name="Stand. Genomic Sci.">
        <title>Genomic Encyclopedia of Type Strains, Phase I: The one thousand microbial genomes (KMG-I) project.</title>
        <authorList>
            <person name="Kyrpides N.C."/>
            <person name="Woyke T."/>
            <person name="Eisen J.A."/>
            <person name="Garrity G."/>
            <person name="Lilburn T.G."/>
            <person name="Beck B.J."/>
            <person name="Whitman W.B."/>
            <person name="Hugenholtz P."/>
            <person name="Klenk H.P."/>
        </authorList>
    </citation>
    <scope>NUCLEOTIDE SEQUENCE [LARGE SCALE GENOMIC DNA]</scope>
    <source>
        <strain evidence="6 7">DSM 13484</strain>
    </source>
</reference>
<evidence type="ECO:0000313" key="6">
    <source>
        <dbReference type="EMBL" id="TWI87035.1"/>
    </source>
</evidence>
<evidence type="ECO:0000256" key="1">
    <source>
        <dbReference type="ARBA" id="ARBA00000427"/>
    </source>
</evidence>
<dbReference type="RefSeq" id="WP_145717307.1">
    <property type="nucleotide sequence ID" value="NZ_BAAAFY010000004.1"/>
</dbReference>
<comment type="caution">
    <text evidence="6">The sequence shown here is derived from an EMBL/GenBank/DDBJ whole genome shotgun (WGS) entry which is preliminary data.</text>
</comment>
<dbReference type="OrthoDB" id="7294637at2"/>
<dbReference type="GO" id="GO:0004308">
    <property type="term" value="F:exo-alpha-sialidase activity"/>
    <property type="evidence" value="ECO:0007669"/>
    <property type="project" value="UniProtKB-EC"/>
</dbReference>
<gene>
    <name evidence="6" type="ORF">LX66_4303</name>
</gene>
<keyword evidence="4" id="KW-0732">Signal</keyword>
<dbReference type="PANTHER" id="PTHR10628">
    <property type="entry name" value="SIALIDASE"/>
    <property type="match status" value="1"/>
</dbReference>
<dbReference type="AlphaFoldDB" id="A0A562T0H2"/>
<dbReference type="GO" id="GO:0006689">
    <property type="term" value="P:ganglioside catabolic process"/>
    <property type="evidence" value="ECO:0007669"/>
    <property type="project" value="TreeGrafter"/>
</dbReference>
<dbReference type="InterPro" id="IPR036278">
    <property type="entry name" value="Sialidase_sf"/>
</dbReference>
<evidence type="ECO:0000259" key="5">
    <source>
        <dbReference type="Pfam" id="PF13088"/>
    </source>
</evidence>
<dbReference type="GO" id="GO:0016020">
    <property type="term" value="C:membrane"/>
    <property type="evidence" value="ECO:0007669"/>
    <property type="project" value="TreeGrafter"/>
</dbReference>
<keyword evidence="7" id="KW-1185">Reference proteome</keyword>
<dbReference type="PROSITE" id="PS51257">
    <property type="entry name" value="PROKAR_LIPOPROTEIN"/>
    <property type="match status" value="1"/>
</dbReference>
<name>A0A562T0H2_CHIJA</name>
<proteinExistence type="inferred from homology"/>
<dbReference type="PANTHER" id="PTHR10628:SF30">
    <property type="entry name" value="EXO-ALPHA-SIALIDASE"/>
    <property type="match status" value="1"/>
</dbReference>
<organism evidence="6 7">
    <name type="scientific">Chitinophaga japonensis</name>
    <name type="common">Flexibacter japonensis</name>
    <dbReference type="NCBI Taxonomy" id="104662"/>
    <lineage>
        <taxon>Bacteria</taxon>
        <taxon>Pseudomonadati</taxon>
        <taxon>Bacteroidota</taxon>
        <taxon>Chitinophagia</taxon>
        <taxon>Chitinophagales</taxon>
        <taxon>Chitinophagaceae</taxon>
        <taxon>Chitinophaga</taxon>
    </lineage>
</organism>
<dbReference type="Proteomes" id="UP000316778">
    <property type="component" value="Unassembled WGS sequence"/>
</dbReference>
<dbReference type="CDD" id="cd15482">
    <property type="entry name" value="Sialidase_non-viral"/>
    <property type="match status" value="1"/>
</dbReference>
<evidence type="ECO:0000313" key="7">
    <source>
        <dbReference type="Proteomes" id="UP000316778"/>
    </source>
</evidence>
<comment type="catalytic activity">
    <reaction evidence="1">
        <text>Hydrolysis of alpha-(2-&gt;3)-, alpha-(2-&gt;6)-, alpha-(2-&gt;8)- glycosidic linkages of terminal sialic acid residues in oligosaccharides, glycoproteins, glycolipids, colominic acid and synthetic substrates.</text>
        <dbReference type="EC" id="3.2.1.18"/>
    </reaction>
</comment>